<accession>A0A8K0GB84</accession>
<reference evidence="4" key="1">
    <citation type="submission" date="2019-08" db="EMBL/GenBank/DDBJ databases">
        <title>The genome of the North American firefly Photinus pyralis.</title>
        <authorList>
            <consortium name="Photinus pyralis genome working group"/>
            <person name="Fallon T.R."/>
            <person name="Sander Lower S.E."/>
            <person name="Weng J.-K."/>
        </authorList>
    </citation>
    <scope>NUCLEOTIDE SEQUENCE</scope>
    <source>
        <strain evidence="4">TRF0915ILg1</strain>
        <tissue evidence="4">Whole body</tissue>
    </source>
</reference>
<dbReference type="Proteomes" id="UP000801492">
    <property type="component" value="Unassembled WGS sequence"/>
</dbReference>
<dbReference type="PANTHER" id="PTHR19303:SF74">
    <property type="entry name" value="POGO TRANSPOSABLE ELEMENT WITH KRAB DOMAIN"/>
    <property type="match status" value="1"/>
</dbReference>
<protein>
    <recommendedName>
        <fullName evidence="3">BESS domain-containing protein</fullName>
    </recommendedName>
</protein>
<dbReference type="GO" id="GO:0005634">
    <property type="term" value="C:nucleus"/>
    <property type="evidence" value="ECO:0007669"/>
    <property type="project" value="UniProtKB-SubCell"/>
</dbReference>
<keyword evidence="5" id="KW-1185">Reference proteome</keyword>
<dbReference type="InterPro" id="IPR009057">
    <property type="entry name" value="Homeodomain-like_sf"/>
</dbReference>
<evidence type="ECO:0000256" key="2">
    <source>
        <dbReference type="PROSITE-ProRule" id="PRU00371"/>
    </source>
</evidence>
<dbReference type="InterPro" id="IPR004875">
    <property type="entry name" value="DDE_SF_endonuclease_dom"/>
</dbReference>
<sequence>MFLLSLLPDVSKLSEDNLRILKIKSMMLLDDILIQQKRETVGRTQTVASQITENLEKLQVRKGLRARTELTARHINFQIEKMKVSLAAQTLSASMPRHYERITTPRYEIEDLRRAIQDVRSKQLTLGKAAIKYSVPKATLFKQVNQEVFKEPKIGRLKTSGERGVTTTIVCAVSGIYVPPMFIFKRKRMSELLLKGCNSDMIATVSVSGWINEFIFVDYLQHFISFVKPTKEEPVLIILDNHESHISLEAYKLYREHNLHVLSLPPHVSHKMQPLDLTFFSSLKMAYNRECELYMVNNPGKRITQYEVGELVTNAYNKTANISKVVSGFRVAGIHPIDTDKFKECFENMLLDESNVSQTQKSSISVSETAAEQSLSELIDRLTLHEAIAMLETTNVALWRPILPYFHQTIGVEISLTKMIIYQAASSEFRQRNTRKSNEFDEEDEIPLADLMRNTTEKTQMN</sequence>
<name>A0A8K0GB84_IGNLU</name>
<evidence type="ECO:0000259" key="3">
    <source>
        <dbReference type="PROSITE" id="PS51031"/>
    </source>
</evidence>
<evidence type="ECO:0000256" key="1">
    <source>
        <dbReference type="ARBA" id="ARBA00004123"/>
    </source>
</evidence>
<organism evidence="4 5">
    <name type="scientific">Ignelater luminosus</name>
    <name type="common">Cucubano</name>
    <name type="synonym">Pyrophorus luminosus</name>
    <dbReference type="NCBI Taxonomy" id="2038154"/>
    <lineage>
        <taxon>Eukaryota</taxon>
        <taxon>Metazoa</taxon>
        <taxon>Ecdysozoa</taxon>
        <taxon>Arthropoda</taxon>
        <taxon>Hexapoda</taxon>
        <taxon>Insecta</taxon>
        <taxon>Pterygota</taxon>
        <taxon>Neoptera</taxon>
        <taxon>Endopterygota</taxon>
        <taxon>Coleoptera</taxon>
        <taxon>Polyphaga</taxon>
        <taxon>Elateriformia</taxon>
        <taxon>Elateroidea</taxon>
        <taxon>Elateridae</taxon>
        <taxon>Agrypninae</taxon>
        <taxon>Pyrophorini</taxon>
        <taxon>Ignelater</taxon>
    </lineage>
</organism>
<gene>
    <name evidence="4" type="ORF">ILUMI_10688</name>
</gene>
<comment type="caution">
    <text evidence="4">The sequence shown here is derived from an EMBL/GenBank/DDBJ whole genome shotgun (WGS) entry which is preliminary data.</text>
</comment>
<dbReference type="InterPro" id="IPR050863">
    <property type="entry name" value="CenT-Element_Derived"/>
</dbReference>
<dbReference type="Gene3D" id="3.30.420.10">
    <property type="entry name" value="Ribonuclease H-like superfamily/Ribonuclease H"/>
    <property type="match status" value="1"/>
</dbReference>
<dbReference type="InterPro" id="IPR004210">
    <property type="entry name" value="BESS_motif"/>
</dbReference>
<dbReference type="OrthoDB" id="6777587at2759"/>
<dbReference type="Pfam" id="PF21788">
    <property type="entry name" value="TNP-like_GBD"/>
    <property type="match status" value="1"/>
</dbReference>
<dbReference type="InterPro" id="IPR048366">
    <property type="entry name" value="TNP-like_GBD"/>
</dbReference>
<keyword evidence="2" id="KW-0539">Nucleus</keyword>
<feature type="domain" description="BESS" evidence="3">
    <location>
        <begin position="1"/>
        <end position="35"/>
    </location>
</feature>
<dbReference type="Gene3D" id="1.10.10.60">
    <property type="entry name" value="Homeodomain-like"/>
    <property type="match status" value="1"/>
</dbReference>
<evidence type="ECO:0000313" key="5">
    <source>
        <dbReference type="Proteomes" id="UP000801492"/>
    </source>
</evidence>
<dbReference type="EMBL" id="VTPC01005885">
    <property type="protein sequence ID" value="KAF2895482.1"/>
    <property type="molecule type" value="Genomic_DNA"/>
</dbReference>
<dbReference type="Pfam" id="PF05225">
    <property type="entry name" value="HTH_psq"/>
    <property type="match status" value="1"/>
</dbReference>
<dbReference type="AlphaFoldDB" id="A0A8K0GB84"/>
<comment type="subcellular location">
    <subcellularLocation>
        <location evidence="1 2">Nucleus</location>
    </subcellularLocation>
</comment>
<dbReference type="Pfam" id="PF03184">
    <property type="entry name" value="DDE_1"/>
    <property type="match status" value="1"/>
</dbReference>
<dbReference type="PANTHER" id="PTHR19303">
    <property type="entry name" value="TRANSPOSON"/>
    <property type="match status" value="1"/>
</dbReference>
<dbReference type="PROSITE" id="PS51031">
    <property type="entry name" value="BESS"/>
    <property type="match status" value="1"/>
</dbReference>
<proteinExistence type="predicted"/>
<dbReference type="SUPFAM" id="SSF46689">
    <property type="entry name" value="Homeodomain-like"/>
    <property type="match status" value="1"/>
</dbReference>
<evidence type="ECO:0000313" key="4">
    <source>
        <dbReference type="EMBL" id="KAF2895482.1"/>
    </source>
</evidence>
<dbReference type="GO" id="GO:0003677">
    <property type="term" value="F:DNA binding"/>
    <property type="evidence" value="ECO:0007669"/>
    <property type="project" value="InterPro"/>
</dbReference>
<dbReference type="InterPro" id="IPR007889">
    <property type="entry name" value="HTH_Psq"/>
</dbReference>
<dbReference type="InterPro" id="IPR036397">
    <property type="entry name" value="RNaseH_sf"/>
</dbReference>